<evidence type="ECO:0000256" key="2">
    <source>
        <dbReference type="ARBA" id="ARBA00022448"/>
    </source>
</evidence>
<feature type="transmembrane region" description="Helical" evidence="6">
    <location>
        <begin position="77"/>
        <end position="99"/>
    </location>
</feature>
<evidence type="ECO:0000256" key="4">
    <source>
        <dbReference type="ARBA" id="ARBA00022989"/>
    </source>
</evidence>
<dbReference type="Pfam" id="PF03600">
    <property type="entry name" value="CitMHS"/>
    <property type="match status" value="1"/>
</dbReference>
<feature type="transmembrane region" description="Helical" evidence="6">
    <location>
        <begin position="20"/>
        <end position="39"/>
    </location>
</feature>
<evidence type="ECO:0000256" key="5">
    <source>
        <dbReference type="ARBA" id="ARBA00023136"/>
    </source>
</evidence>
<evidence type="ECO:0000256" key="1">
    <source>
        <dbReference type="ARBA" id="ARBA00004141"/>
    </source>
</evidence>
<evidence type="ECO:0000259" key="7">
    <source>
        <dbReference type="Pfam" id="PF03600"/>
    </source>
</evidence>
<feature type="domain" description="Citrate transporter-like" evidence="7">
    <location>
        <begin position="36"/>
        <end position="397"/>
    </location>
</feature>
<keyword evidence="5 6" id="KW-0472">Membrane</keyword>
<dbReference type="PANTHER" id="PTHR30354">
    <property type="entry name" value="GNT FAMILY GLUCONATE TRANSPORTER"/>
    <property type="match status" value="1"/>
</dbReference>
<feature type="transmembrane region" description="Helical" evidence="6">
    <location>
        <begin position="197"/>
        <end position="215"/>
    </location>
</feature>
<proteinExistence type="predicted"/>
<organism evidence="8 9">
    <name type="scientific">Pseudomonas corrugata</name>
    <dbReference type="NCBI Taxonomy" id="47879"/>
    <lineage>
        <taxon>Bacteria</taxon>
        <taxon>Pseudomonadati</taxon>
        <taxon>Pseudomonadota</taxon>
        <taxon>Gammaproteobacteria</taxon>
        <taxon>Pseudomonadales</taxon>
        <taxon>Pseudomonadaceae</taxon>
        <taxon>Pseudomonas</taxon>
    </lineage>
</organism>
<feature type="transmembrane region" description="Helical" evidence="6">
    <location>
        <begin position="135"/>
        <end position="151"/>
    </location>
</feature>
<keyword evidence="9" id="KW-1185">Reference proteome</keyword>
<accession>A0A3M3EK06</accession>
<dbReference type="GO" id="GO:0015137">
    <property type="term" value="F:citrate transmembrane transporter activity"/>
    <property type="evidence" value="ECO:0007669"/>
    <property type="project" value="InterPro"/>
</dbReference>
<dbReference type="AlphaFoldDB" id="A0A3M3EK06"/>
<comment type="subcellular location">
    <subcellularLocation>
        <location evidence="1">Membrane</location>
        <topology evidence="1">Multi-pass membrane protein</topology>
    </subcellularLocation>
</comment>
<gene>
    <name evidence="8" type="ORF">ALQ77_05072</name>
</gene>
<dbReference type="InterPro" id="IPR003474">
    <property type="entry name" value="Glcn_transporter"/>
</dbReference>
<evidence type="ECO:0000313" key="9">
    <source>
        <dbReference type="Proteomes" id="UP000270661"/>
    </source>
</evidence>
<dbReference type="NCBIfam" id="TIGR00784">
    <property type="entry name" value="citMHS"/>
    <property type="match status" value="1"/>
</dbReference>
<dbReference type="EMBL" id="RBOJ01000072">
    <property type="protein sequence ID" value="RMM49905.1"/>
    <property type="molecule type" value="Genomic_DNA"/>
</dbReference>
<feature type="transmembrane region" description="Helical" evidence="6">
    <location>
        <begin position="304"/>
        <end position="323"/>
    </location>
</feature>
<dbReference type="Proteomes" id="UP000270661">
    <property type="component" value="Unassembled WGS sequence"/>
</dbReference>
<keyword evidence="2" id="KW-0813">Transport</keyword>
<dbReference type="STRING" id="47879.AXG94_02335"/>
<protein>
    <recommendedName>
        <fullName evidence="7">Citrate transporter-like domain-containing protein</fullName>
    </recommendedName>
</protein>
<evidence type="ECO:0000256" key="6">
    <source>
        <dbReference type="SAM" id="Phobius"/>
    </source>
</evidence>
<keyword evidence="3 6" id="KW-0812">Transmembrane</keyword>
<feature type="transmembrane region" description="Helical" evidence="6">
    <location>
        <begin position="251"/>
        <end position="268"/>
    </location>
</feature>
<name>A0A3M3EK06_9PSED</name>
<dbReference type="InterPro" id="IPR014738">
    <property type="entry name" value="Citrate_transporter"/>
</dbReference>
<feature type="transmembrane region" description="Helical" evidence="6">
    <location>
        <begin position="274"/>
        <end position="292"/>
    </location>
</feature>
<feature type="transmembrane region" description="Helical" evidence="6">
    <location>
        <begin position="430"/>
        <end position="450"/>
    </location>
</feature>
<dbReference type="GO" id="GO:0015128">
    <property type="term" value="F:gluconate transmembrane transporter activity"/>
    <property type="evidence" value="ECO:0007669"/>
    <property type="project" value="InterPro"/>
</dbReference>
<dbReference type="InterPro" id="IPR004680">
    <property type="entry name" value="Cit_transptr-like_dom"/>
</dbReference>
<dbReference type="PANTHER" id="PTHR30354:SF26">
    <property type="entry name" value="TRANSPORTER, PUTATIVE-RELATED"/>
    <property type="match status" value="1"/>
</dbReference>
<feature type="transmembrane region" description="Helical" evidence="6">
    <location>
        <begin position="158"/>
        <end position="177"/>
    </location>
</feature>
<sequence>MKTTTAHFIATADRSAEQDLPMLAILGVVTILCLLICVMSKRLSPLVALIALPIIAALIGGFGLQTSAFIITGIKNVAPVVGMFVFAILFFGVMTDAGMLDPIIDRILKRVGTRPTRIVMGTALLALLVHLDGSGAVTFLVTIPAMLPLYMRLGMDKRILACVTAMAAGVNFLPWTGPVLRSSAALHVPVADLFQPLIPVQIIGLAFVFACAWFLGRREEKRLGLGAGAGVEVIPQRVLSEAESALRKPRLFWVNLILTVVVMGVMIAGVVDPVVMFMLGTVLALCINYPNVDAQRARIDAHAKTALTMASILLAAGVFTGIMQGSGMLKAMAEVAVAQIPAGHGKLIPMVVGFISMPLSLLFDPDSFYFGVMPVVAEVGRALGVDPLHVAQASLLGVHTTGFPVSPLTPATFLLVGLCKVELADHQRFTIPYLFAASVLMTVTALLIGVF</sequence>
<evidence type="ECO:0000256" key="3">
    <source>
        <dbReference type="ARBA" id="ARBA00022692"/>
    </source>
</evidence>
<dbReference type="GO" id="GO:0005886">
    <property type="term" value="C:plasma membrane"/>
    <property type="evidence" value="ECO:0007669"/>
    <property type="project" value="TreeGrafter"/>
</dbReference>
<reference evidence="8 9" key="1">
    <citation type="submission" date="2018-08" db="EMBL/GenBank/DDBJ databases">
        <title>Recombination of ecologically and evolutionarily significant loci maintains genetic cohesion in the Pseudomonas syringae species complex.</title>
        <authorList>
            <person name="Dillon M."/>
            <person name="Thakur S."/>
            <person name="Almeida R.N.D."/>
            <person name="Weir B.S."/>
            <person name="Guttman D.S."/>
        </authorList>
    </citation>
    <scope>NUCLEOTIDE SEQUENCE [LARGE SCALE GENOMIC DNA]</scope>
    <source>
        <strain evidence="8 9">NCPPB2445</strain>
    </source>
</reference>
<feature type="transmembrane region" description="Helical" evidence="6">
    <location>
        <begin position="46"/>
        <end position="71"/>
    </location>
</feature>
<keyword evidence="4 6" id="KW-1133">Transmembrane helix</keyword>
<comment type="caution">
    <text evidence="8">The sequence shown here is derived from an EMBL/GenBank/DDBJ whole genome shotgun (WGS) entry which is preliminary data.</text>
</comment>
<evidence type="ECO:0000313" key="8">
    <source>
        <dbReference type="EMBL" id="RMM49905.1"/>
    </source>
</evidence>